<proteinExistence type="predicted"/>
<feature type="chain" id="PRO_5017286497" description="pancreatic elastase" evidence="12">
    <location>
        <begin position="18"/>
        <end position="278"/>
    </location>
</feature>
<dbReference type="PROSITE" id="PS00135">
    <property type="entry name" value="TRYPSIN_SER"/>
    <property type="match status" value="1"/>
</dbReference>
<evidence type="ECO:0000256" key="9">
    <source>
        <dbReference type="ARBA" id="ARBA00023157"/>
    </source>
</evidence>
<sequence length="278" mass="29176">MCLKLVWLILHVLFTMAVLGQSGVAPPGKGGQVQTRVVGGSVTTPNAWPWQVSLRVQSGTCYNHVCGGVLIKTNWVLTTAQCVSGIAVSLVVLGEHDLTAPERKEQFFGVSAIYIHPSWNSDLTAGNDIALIRLTSNAILNSYVQLATLPPAGQILSGNTACYITGWGVTQNGGYLSAQLRQASLPSVDYATCSSSTWWSAAVKTTMICAGGAGTAAGCTGDSGGPLNCVVGGRYVVHGLTSFVSTAGCNTIRKPTVFTRVSAYLSWVQGVSRYNSEL</sequence>
<keyword evidence="3" id="KW-0964">Secreted</keyword>
<dbReference type="InterPro" id="IPR009003">
    <property type="entry name" value="Peptidase_S1_PA"/>
</dbReference>
<evidence type="ECO:0000256" key="7">
    <source>
        <dbReference type="ARBA" id="ARBA00022825"/>
    </source>
</evidence>
<feature type="signal peptide" evidence="12">
    <location>
        <begin position="1"/>
        <end position="17"/>
    </location>
</feature>
<comment type="catalytic activity">
    <reaction evidence="10">
        <text>Hydrolysis of proteins, including elastin. Preferential cleavage: Ala-|-Xaa.</text>
        <dbReference type="EC" id="3.4.21.36"/>
    </reaction>
</comment>
<dbReference type="OMA" id="NCQNDAG"/>
<dbReference type="InterPro" id="IPR001254">
    <property type="entry name" value="Trypsin_dom"/>
</dbReference>
<dbReference type="GeneTree" id="ENSGT01030000234528"/>
<reference evidence="14" key="2">
    <citation type="submission" date="2025-08" db="UniProtKB">
        <authorList>
            <consortium name="Ensembl"/>
        </authorList>
    </citation>
    <scope>IDENTIFICATION</scope>
</reference>
<keyword evidence="15" id="KW-1185">Reference proteome</keyword>
<protein>
    <recommendedName>
        <fullName evidence="11">pancreatic elastase</fullName>
        <ecNumber evidence="11">3.4.21.36</ecNumber>
    </recommendedName>
</protein>
<evidence type="ECO:0000256" key="1">
    <source>
        <dbReference type="ARBA" id="ARBA00001913"/>
    </source>
</evidence>
<dbReference type="SMART" id="SM00020">
    <property type="entry name" value="Tryp_SPc"/>
    <property type="match status" value="1"/>
</dbReference>
<evidence type="ECO:0000313" key="15">
    <source>
        <dbReference type="Proteomes" id="UP001501920"/>
    </source>
</evidence>
<keyword evidence="8" id="KW-0106">Calcium</keyword>
<evidence type="ECO:0000256" key="4">
    <source>
        <dbReference type="ARBA" id="ARBA00022670"/>
    </source>
</evidence>
<dbReference type="CDD" id="cd00190">
    <property type="entry name" value="Tryp_SPc"/>
    <property type="match status" value="1"/>
</dbReference>
<dbReference type="EC" id="3.4.21.36" evidence="11"/>
<dbReference type="PANTHER" id="PTHR24257">
    <property type="entry name" value="CHYMOTRYPSIN-LIKE ELASTASE FAMILY MEMBER"/>
    <property type="match status" value="1"/>
</dbReference>
<keyword evidence="5 12" id="KW-0732">Signal</keyword>
<evidence type="ECO:0000256" key="2">
    <source>
        <dbReference type="ARBA" id="ARBA00004613"/>
    </source>
</evidence>
<evidence type="ECO:0000256" key="3">
    <source>
        <dbReference type="ARBA" id="ARBA00022525"/>
    </source>
</evidence>
<keyword evidence="6" id="KW-0378">Hydrolase</keyword>
<accession>A0A3B4DNH7</accession>
<dbReference type="PANTHER" id="PTHR24257:SF0">
    <property type="entry name" value="CHYMOTRYPSIN-LIKE ELASTASE FAMILY MEMBER 1"/>
    <property type="match status" value="1"/>
</dbReference>
<evidence type="ECO:0000256" key="11">
    <source>
        <dbReference type="ARBA" id="ARBA00039015"/>
    </source>
</evidence>
<name>A0A3B4DNH7_PYGNA</name>
<dbReference type="GO" id="GO:0006508">
    <property type="term" value="P:proteolysis"/>
    <property type="evidence" value="ECO:0007669"/>
    <property type="project" value="UniProtKB-KW"/>
</dbReference>
<keyword evidence="4" id="KW-0645">Protease</keyword>
<dbReference type="STRING" id="42514.ENSPNAP00000024661"/>
<keyword evidence="7" id="KW-0720">Serine protease</keyword>
<dbReference type="Ensembl" id="ENSPNAT00000009566.2">
    <property type="protein sequence ID" value="ENSPNAP00000024661.1"/>
    <property type="gene ID" value="ENSPNAG00000009869.2"/>
</dbReference>
<evidence type="ECO:0000313" key="14">
    <source>
        <dbReference type="Ensembl" id="ENSPNAP00000024661.1"/>
    </source>
</evidence>
<evidence type="ECO:0000256" key="8">
    <source>
        <dbReference type="ARBA" id="ARBA00022837"/>
    </source>
</evidence>
<keyword evidence="9" id="KW-1015">Disulfide bond</keyword>
<reference evidence="14" key="3">
    <citation type="submission" date="2025-09" db="UniProtKB">
        <authorList>
            <consortium name="Ensembl"/>
        </authorList>
    </citation>
    <scope>IDENTIFICATION</scope>
</reference>
<dbReference type="Gene3D" id="2.40.10.10">
    <property type="entry name" value="Trypsin-like serine proteases"/>
    <property type="match status" value="2"/>
</dbReference>
<feature type="domain" description="Peptidase S1" evidence="13">
    <location>
        <begin position="37"/>
        <end position="273"/>
    </location>
</feature>
<dbReference type="AlphaFoldDB" id="A0A3B4DNH7"/>
<dbReference type="SUPFAM" id="SSF50494">
    <property type="entry name" value="Trypsin-like serine proteases"/>
    <property type="match status" value="1"/>
</dbReference>
<evidence type="ECO:0000256" key="5">
    <source>
        <dbReference type="ARBA" id="ARBA00022729"/>
    </source>
</evidence>
<dbReference type="InterPro" id="IPR001314">
    <property type="entry name" value="Peptidase_S1A"/>
</dbReference>
<reference evidence="14 15" key="1">
    <citation type="submission" date="2020-10" db="EMBL/GenBank/DDBJ databases">
        <title>Pygocentrus nattereri (red-bellied piranha) genome, fPygNat1, primary haplotype.</title>
        <authorList>
            <person name="Myers G."/>
            <person name="Meyer A."/>
            <person name="Karagic N."/>
            <person name="Pippel M."/>
            <person name="Winkler S."/>
            <person name="Tracey A."/>
            <person name="Wood J."/>
            <person name="Formenti G."/>
            <person name="Howe K."/>
            <person name="Fedrigo O."/>
            <person name="Jarvis E.D."/>
        </authorList>
    </citation>
    <scope>NUCLEOTIDE SEQUENCE [LARGE SCALE GENOMIC DNA]</scope>
</reference>
<evidence type="ECO:0000259" key="13">
    <source>
        <dbReference type="PROSITE" id="PS50240"/>
    </source>
</evidence>
<dbReference type="Pfam" id="PF00089">
    <property type="entry name" value="Trypsin"/>
    <property type="match status" value="1"/>
</dbReference>
<dbReference type="InterPro" id="IPR033116">
    <property type="entry name" value="TRYPSIN_SER"/>
</dbReference>
<dbReference type="GO" id="GO:0005615">
    <property type="term" value="C:extracellular space"/>
    <property type="evidence" value="ECO:0007669"/>
    <property type="project" value="TreeGrafter"/>
</dbReference>
<dbReference type="PROSITE" id="PS50240">
    <property type="entry name" value="TRYPSIN_DOM"/>
    <property type="match status" value="1"/>
</dbReference>
<dbReference type="InterPro" id="IPR043504">
    <property type="entry name" value="Peptidase_S1_PA_chymotrypsin"/>
</dbReference>
<dbReference type="FunFam" id="2.40.10.10:FF:000120">
    <property type="entry name" value="Putative serine protease"/>
    <property type="match status" value="1"/>
</dbReference>
<evidence type="ECO:0000256" key="12">
    <source>
        <dbReference type="SAM" id="SignalP"/>
    </source>
</evidence>
<dbReference type="InterPro" id="IPR050850">
    <property type="entry name" value="Peptidase_S1_Elastase_sf"/>
</dbReference>
<evidence type="ECO:0000256" key="6">
    <source>
        <dbReference type="ARBA" id="ARBA00022801"/>
    </source>
</evidence>
<organism evidence="14 15">
    <name type="scientific">Pygocentrus nattereri</name>
    <name type="common">Red-bellied piranha</name>
    <dbReference type="NCBI Taxonomy" id="42514"/>
    <lineage>
        <taxon>Eukaryota</taxon>
        <taxon>Metazoa</taxon>
        <taxon>Chordata</taxon>
        <taxon>Craniata</taxon>
        <taxon>Vertebrata</taxon>
        <taxon>Euteleostomi</taxon>
        <taxon>Actinopterygii</taxon>
        <taxon>Neopterygii</taxon>
        <taxon>Teleostei</taxon>
        <taxon>Ostariophysi</taxon>
        <taxon>Characiformes</taxon>
        <taxon>Characoidei</taxon>
        <taxon>Pygocentrus</taxon>
    </lineage>
</organism>
<evidence type="ECO:0000256" key="10">
    <source>
        <dbReference type="ARBA" id="ARBA00036864"/>
    </source>
</evidence>
<dbReference type="Proteomes" id="UP001501920">
    <property type="component" value="Chromosome 23"/>
</dbReference>
<comment type="subcellular location">
    <subcellularLocation>
        <location evidence="2">Secreted</location>
    </subcellularLocation>
</comment>
<gene>
    <name evidence="14" type="primary">CTRL</name>
</gene>
<comment type="cofactor">
    <cofactor evidence="1">
        <name>Ca(2+)</name>
        <dbReference type="ChEBI" id="CHEBI:29108"/>
    </cofactor>
</comment>
<dbReference type="PRINTS" id="PR00722">
    <property type="entry name" value="CHYMOTRYPSIN"/>
</dbReference>
<dbReference type="GO" id="GO:0004252">
    <property type="term" value="F:serine-type endopeptidase activity"/>
    <property type="evidence" value="ECO:0007669"/>
    <property type="project" value="UniProtKB-EC"/>
</dbReference>